<dbReference type="AlphaFoldDB" id="A0A5E4QC64"/>
<evidence type="ECO:0000313" key="2">
    <source>
        <dbReference type="EMBL" id="VVC95300.1"/>
    </source>
</evidence>
<keyword evidence="3" id="KW-1185">Reference proteome</keyword>
<gene>
    <name evidence="2" type="ORF">LSINAPIS_LOCUS7045</name>
</gene>
<protein>
    <submittedName>
        <fullName evidence="2">Uncharacterized protein</fullName>
    </submittedName>
</protein>
<reference evidence="2 3" key="1">
    <citation type="submission" date="2017-07" db="EMBL/GenBank/DDBJ databases">
        <authorList>
            <person name="Talla V."/>
            <person name="Backstrom N."/>
        </authorList>
    </citation>
    <scope>NUCLEOTIDE SEQUENCE [LARGE SCALE GENOMIC DNA]</scope>
</reference>
<feature type="region of interest" description="Disordered" evidence="1">
    <location>
        <begin position="208"/>
        <end position="235"/>
    </location>
</feature>
<evidence type="ECO:0000313" key="3">
    <source>
        <dbReference type="Proteomes" id="UP000324832"/>
    </source>
</evidence>
<accession>A0A5E4QC64</accession>
<proteinExistence type="predicted"/>
<dbReference type="Proteomes" id="UP000324832">
    <property type="component" value="Unassembled WGS sequence"/>
</dbReference>
<evidence type="ECO:0000256" key="1">
    <source>
        <dbReference type="SAM" id="MobiDB-lite"/>
    </source>
</evidence>
<sequence length="264" mass="29361">MQNSHYNIPISNTTIRSETTENLVQEQLLAPGPAPQGPPDFYLQRPGAAANPHPVESRLLKLGHVGTSLKDPKVPRANPDNLKRLELLQKFGDSSWKDVRYTDALKLHNASPGFVNLEVNDELRQFVKGKDHTANSERIIAAMCNGLITQRELLNQILQDFVNWTVSTDTILSAESFTQGNNISQGNSGDPWYSQLCQLRNTKRKTALPPVATSCSNSSETTSSYTIDNSDPSSKRLKMVDNYHEELPCSKQLTPDVDTPLFDN</sequence>
<feature type="compositionally biased region" description="Low complexity" evidence="1">
    <location>
        <begin position="213"/>
        <end position="226"/>
    </location>
</feature>
<dbReference type="EMBL" id="FZQP02002260">
    <property type="protein sequence ID" value="VVC95300.1"/>
    <property type="molecule type" value="Genomic_DNA"/>
</dbReference>
<name>A0A5E4QC64_9NEOP</name>
<organism evidence="2 3">
    <name type="scientific">Leptidea sinapis</name>
    <dbReference type="NCBI Taxonomy" id="189913"/>
    <lineage>
        <taxon>Eukaryota</taxon>
        <taxon>Metazoa</taxon>
        <taxon>Ecdysozoa</taxon>
        <taxon>Arthropoda</taxon>
        <taxon>Hexapoda</taxon>
        <taxon>Insecta</taxon>
        <taxon>Pterygota</taxon>
        <taxon>Neoptera</taxon>
        <taxon>Endopterygota</taxon>
        <taxon>Lepidoptera</taxon>
        <taxon>Glossata</taxon>
        <taxon>Ditrysia</taxon>
        <taxon>Papilionoidea</taxon>
        <taxon>Pieridae</taxon>
        <taxon>Dismorphiinae</taxon>
        <taxon>Leptidea</taxon>
    </lineage>
</organism>